<organism evidence="3 4">
    <name type="scientific">Romanomermis culicivorax</name>
    <name type="common">Nematode worm</name>
    <dbReference type="NCBI Taxonomy" id="13658"/>
    <lineage>
        <taxon>Eukaryota</taxon>
        <taxon>Metazoa</taxon>
        <taxon>Ecdysozoa</taxon>
        <taxon>Nematoda</taxon>
        <taxon>Enoplea</taxon>
        <taxon>Dorylaimia</taxon>
        <taxon>Mermithida</taxon>
        <taxon>Mermithoidea</taxon>
        <taxon>Mermithidae</taxon>
        <taxon>Romanomermis</taxon>
    </lineage>
</organism>
<comment type="similarity">
    <text evidence="1">Belongs to the protein phosphatase inhibitor 2 family.</text>
</comment>
<dbReference type="PANTHER" id="PTHR12398:SF20">
    <property type="entry name" value="PROTEIN PHOSPHATASE 1 REGULATORY INHIBITOR SUBUNIT 2"/>
    <property type="match status" value="1"/>
</dbReference>
<dbReference type="Pfam" id="PF04979">
    <property type="entry name" value="IPP-2"/>
    <property type="match status" value="1"/>
</dbReference>
<evidence type="ECO:0000313" key="4">
    <source>
        <dbReference type="WBParaSite" id="nRc.2.0.1.t04389-RA"/>
    </source>
</evidence>
<feature type="compositionally biased region" description="Polar residues" evidence="2">
    <location>
        <begin position="152"/>
        <end position="169"/>
    </location>
</feature>
<feature type="region of interest" description="Disordered" evidence="2">
    <location>
        <begin position="1"/>
        <end position="39"/>
    </location>
</feature>
<dbReference type="GO" id="GO:0009966">
    <property type="term" value="P:regulation of signal transduction"/>
    <property type="evidence" value="ECO:0007669"/>
    <property type="project" value="InterPro"/>
</dbReference>
<evidence type="ECO:0000313" key="3">
    <source>
        <dbReference type="Proteomes" id="UP000887565"/>
    </source>
</evidence>
<dbReference type="PANTHER" id="PTHR12398">
    <property type="entry name" value="PROTEIN PHOSPHATASE INHIBITOR"/>
    <property type="match status" value="1"/>
</dbReference>
<dbReference type="WBParaSite" id="nRc.2.0.1.t04389-RA">
    <property type="protein sequence ID" value="nRc.2.0.1.t04389-RA"/>
    <property type="gene ID" value="nRc.2.0.1.g04389"/>
</dbReference>
<evidence type="ECO:0000256" key="1">
    <source>
        <dbReference type="ARBA" id="ARBA00005472"/>
    </source>
</evidence>
<feature type="compositionally biased region" description="Polar residues" evidence="2">
    <location>
        <begin position="117"/>
        <end position="144"/>
    </location>
</feature>
<accession>A0A915HRM3</accession>
<keyword evidence="3" id="KW-1185">Reference proteome</keyword>
<feature type="region of interest" description="Disordered" evidence="2">
    <location>
        <begin position="63"/>
        <end position="169"/>
    </location>
</feature>
<protein>
    <submittedName>
        <fullName evidence="4">Uncharacterized protein</fullName>
    </submittedName>
</protein>
<dbReference type="Gene3D" id="6.10.250.1050">
    <property type="match status" value="1"/>
</dbReference>
<reference evidence="4" key="1">
    <citation type="submission" date="2022-11" db="UniProtKB">
        <authorList>
            <consortium name="WormBaseParasite"/>
        </authorList>
    </citation>
    <scope>IDENTIFICATION</scope>
</reference>
<dbReference type="AlphaFoldDB" id="A0A915HRM3"/>
<name>A0A915HRM3_ROMCU</name>
<sequence>MGHLHILVAKKRSEKPKTVSSDVDTDDDELSEEQKERKRQFELKRKKHYNEFQAVKLAKQLLAQQDETVDDDDVGGGDGGQSSSTSSSMPCCSQIVVISEDDSTQITTIADGDHQNRSLSSPLINPEGDSSQTSSQTPMDFSSSGGEGYNNDDPSVSRNLQEISTIVTG</sequence>
<proteinExistence type="inferred from homology"/>
<dbReference type="Proteomes" id="UP000887565">
    <property type="component" value="Unplaced"/>
</dbReference>
<dbReference type="InterPro" id="IPR007062">
    <property type="entry name" value="PPI-2"/>
</dbReference>
<evidence type="ECO:0000256" key="2">
    <source>
        <dbReference type="SAM" id="MobiDB-lite"/>
    </source>
</evidence>
<dbReference type="GO" id="GO:0004864">
    <property type="term" value="F:protein phosphatase inhibitor activity"/>
    <property type="evidence" value="ECO:0007669"/>
    <property type="project" value="InterPro"/>
</dbReference>